<comment type="caution">
    <text evidence="1">The sequence shown here is derived from an EMBL/GenBank/DDBJ whole genome shotgun (WGS) entry which is preliminary data.</text>
</comment>
<dbReference type="EMBL" id="JAMAST010000003">
    <property type="protein sequence ID" value="MCL1631248.1"/>
    <property type="molecule type" value="Genomic_DNA"/>
</dbReference>
<dbReference type="Proteomes" id="UP001203004">
    <property type="component" value="Unassembled WGS sequence"/>
</dbReference>
<dbReference type="Pfam" id="PF17279">
    <property type="entry name" value="DUF5344"/>
    <property type="match status" value="1"/>
</dbReference>
<keyword evidence="2" id="KW-1185">Reference proteome</keyword>
<dbReference type="RefSeq" id="WP_249098843.1">
    <property type="nucleotide sequence ID" value="NZ_JAMAST010000003.1"/>
</dbReference>
<gene>
    <name evidence="1" type="ORF">M3N64_04705</name>
</gene>
<dbReference type="InterPro" id="IPR046318">
    <property type="entry name" value="DUF5344"/>
</dbReference>
<proteinExistence type="predicted"/>
<evidence type="ECO:0000313" key="2">
    <source>
        <dbReference type="Proteomes" id="UP001203004"/>
    </source>
</evidence>
<evidence type="ECO:0000313" key="1">
    <source>
        <dbReference type="EMBL" id="MCL1631248.1"/>
    </source>
</evidence>
<name>A0ABT0M8N9_9BACL</name>
<reference evidence="1 2" key="1">
    <citation type="submission" date="2022-05" db="EMBL/GenBank/DDBJ databases">
        <title>Sporolactobacillus sp nov CPB3-1, isolated from tree bark (Mangifera indica L.).</title>
        <authorList>
            <person name="Phuengjayaem S."/>
            <person name="Tanasupawat S."/>
        </authorList>
    </citation>
    <scope>NUCLEOTIDE SEQUENCE [LARGE SCALE GENOMIC DNA]</scope>
    <source>
        <strain evidence="1 2">CPB3-1</strain>
    </source>
</reference>
<organism evidence="1 2">
    <name type="scientific">Sporolactobacillus mangiferae</name>
    <dbReference type="NCBI Taxonomy" id="2940498"/>
    <lineage>
        <taxon>Bacteria</taxon>
        <taxon>Bacillati</taxon>
        <taxon>Bacillota</taxon>
        <taxon>Bacilli</taxon>
        <taxon>Bacillales</taxon>
        <taxon>Sporolactobacillaceae</taxon>
        <taxon>Sporolactobacillus</taxon>
    </lineage>
</organism>
<accession>A0ABT0M8N9</accession>
<sequence length="84" mass="9363">MVQIELNSSVTDSRINEAERALRAVPMLKSISCGHNHLAATSAWQEGEQMMRQLLSAYVAGVQKNIADTRANVALLRRQDEVIR</sequence>
<protein>
    <submittedName>
        <fullName evidence="1">YwqI/YxiC family protein</fullName>
    </submittedName>
</protein>